<dbReference type="SMART" id="SM01054">
    <property type="entry name" value="CaM_binding"/>
    <property type="match status" value="2"/>
</dbReference>
<dbReference type="InterPro" id="IPR044681">
    <property type="entry name" value="PICBP-like"/>
</dbReference>
<dbReference type="AlphaFoldDB" id="A0AAF0WY96"/>
<evidence type="ECO:0000259" key="2">
    <source>
        <dbReference type="SMART" id="SM01054"/>
    </source>
</evidence>
<proteinExistence type="predicted"/>
<feature type="domain" description="Calmodulin-binding" evidence="2">
    <location>
        <begin position="1005"/>
        <end position="1119"/>
    </location>
</feature>
<feature type="compositionally biased region" description="Low complexity" evidence="1">
    <location>
        <begin position="108"/>
        <end position="120"/>
    </location>
</feature>
<name>A0AAF0WY96_DAUCS</name>
<protein>
    <recommendedName>
        <fullName evidence="2">Calmodulin-binding domain-containing protein</fullName>
    </recommendedName>
</protein>
<feature type="region of interest" description="Disordered" evidence="1">
    <location>
        <begin position="214"/>
        <end position="276"/>
    </location>
</feature>
<feature type="region of interest" description="Disordered" evidence="1">
    <location>
        <begin position="543"/>
        <end position="564"/>
    </location>
</feature>
<gene>
    <name evidence="3" type="ORF">DCAR_0417393</name>
</gene>
<feature type="compositionally biased region" description="Acidic residues" evidence="1">
    <location>
        <begin position="874"/>
        <end position="887"/>
    </location>
</feature>
<feature type="compositionally biased region" description="Basic and acidic residues" evidence="1">
    <location>
        <begin position="897"/>
        <end position="908"/>
    </location>
</feature>
<evidence type="ECO:0000313" key="3">
    <source>
        <dbReference type="EMBL" id="WOG98052.1"/>
    </source>
</evidence>
<dbReference type="GO" id="GO:0005516">
    <property type="term" value="F:calmodulin binding"/>
    <property type="evidence" value="ECO:0007669"/>
    <property type="project" value="InterPro"/>
</dbReference>
<dbReference type="InterPro" id="IPR012417">
    <property type="entry name" value="CaM-bd_dom_pln"/>
</dbReference>
<feature type="compositionally biased region" description="Low complexity" evidence="1">
    <location>
        <begin position="24"/>
        <end position="39"/>
    </location>
</feature>
<dbReference type="PANTHER" id="PTHR33923">
    <property type="entry name" value="CALMODULIN-BINDING PROTEIN-RELATED"/>
    <property type="match status" value="1"/>
</dbReference>
<accession>A0AAF0WY96</accession>
<feature type="region of interest" description="Disordered" evidence="1">
    <location>
        <begin position="1"/>
        <end position="124"/>
    </location>
</feature>
<feature type="domain" description="Calmodulin-binding" evidence="2">
    <location>
        <begin position="595"/>
        <end position="709"/>
    </location>
</feature>
<organism evidence="3 4">
    <name type="scientific">Daucus carota subsp. sativus</name>
    <name type="common">Carrot</name>
    <dbReference type="NCBI Taxonomy" id="79200"/>
    <lineage>
        <taxon>Eukaryota</taxon>
        <taxon>Viridiplantae</taxon>
        <taxon>Streptophyta</taxon>
        <taxon>Embryophyta</taxon>
        <taxon>Tracheophyta</taxon>
        <taxon>Spermatophyta</taxon>
        <taxon>Magnoliopsida</taxon>
        <taxon>eudicotyledons</taxon>
        <taxon>Gunneridae</taxon>
        <taxon>Pentapetalae</taxon>
        <taxon>asterids</taxon>
        <taxon>campanulids</taxon>
        <taxon>Apiales</taxon>
        <taxon>Apiaceae</taxon>
        <taxon>Apioideae</taxon>
        <taxon>Scandiceae</taxon>
        <taxon>Daucinae</taxon>
        <taxon>Daucus</taxon>
        <taxon>Daucus sect. Daucus</taxon>
    </lineage>
</organism>
<dbReference type="Proteomes" id="UP000077755">
    <property type="component" value="Chromosome 4"/>
</dbReference>
<dbReference type="PANTHER" id="PTHR33923:SF3">
    <property type="entry name" value="CALMODULIN BINDING PROTEIN PICBP"/>
    <property type="match status" value="1"/>
</dbReference>
<reference evidence="3" key="1">
    <citation type="journal article" date="2016" name="Nat. Genet.">
        <title>A high-quality carrot genome assembly provides new insights into carotenoid accumulation and asterid genome evolution.</title>
        <authorList>
            <person name="Iorizzo M."/>
            <person name="Ellison S."/>
            <person name="Senalik D."/>
            <person name="Zeng P."/>
            <person name="Satapoomin P."/>
            <person name="Huang J."/>
            <person name="Bowman M."/>
            <person name="Iovene M."/>
            <person name="Sanseverino W."/>
            <person name="Cavagnaro P."/>
            <person name="Yildiz M."/>
            <person name="Macko-Podgorni A."/>
            <person name="Moranska E."/>
            <person name="Grzebelus E."/>
            <person name="Grzebelus D."/>
            <person name="Ashrafi H."/>
            <person name="Zheng Z."/>
            <person name="Cheng S."/>
            <person name="Spooner D."/>
            <person name="Van Deynze A."/>
            <person name="Simon P."/>
        </authorList>
    </citation>
    <scope>NUCLEOTIDE SEQUENCE</scope>
    <source>
        <tissue evidence="3">Leaf</tissue>
    </source>
</reference>
<keyword evidence="4" id="KW-1185">Reference proteome</keyword>
<feature type="compositionally biased region" description="Basic and acidic residues" evidence="1">
    <location>
        <begin position="547"/>
        <end position="558"/>
    </location>
</feature>
<feature type="region of interest" description="Disordered" evidence="1">
    <location>
        <begin position="874"/>
        <end position="908"/>
    </location>
</feature>
<evidence type="ECO:0000313" key="4">
    <source>
        <dbReference type="Proteomes" id="UP000077755"/>
    </source>
</evidence>
<sequence length="1123" mass="124347">MSLRQLLLESKIKSERKTPITIVESGSEGESYSSSSGGSTASMTLSLHQKERKRESKSKKHACPSCFRPFDKDTKPILMDSSQQSLEEGSDALPDYATPNKGPKKQKSLQTLTKSSSTRTGGNLRKKTSFKIKGSLVGKPPNIVQDLGLNRATCSSTLKDSKFPKQVELKPGQSESEIISAKKVCPYHHCSLHGHSHAPEPPQKRFLFRRRRTERTPKSIEPKGLSPDAVTSSGGKKKATQTGKTFSSTEPASAKSSHSTRSSHVKDHKTLDSSVTTITKPRIESYTGATLEKENATSDSCSVETKQHMSTSETEHTQLNGEEVHVSSAGIDIIAATMSGKYSYFTDLRPKFKNPNSKGTPKLTIFLCPGTTTDETSTLPQVLTSEDSAEATKDCMGVSSVSCCTSEELSASSEEKAGTSYRGAELITDSISPRDSKPSKENNFSPVIDEASNTQIKKNNHVSMWHMIHQQMVLGLAENQQVLPGLGEQQDNDDKTLPDTNNSHKVLELRKIFAIKLVREAIEKILLPEVDDQTSDVMSITSEVVSDEEHPDKIHDGGEEQSISTPNEFTEHHLLENENKELGSNKSYDAKKSSLTEVTVSVSEDKTSKKSEKKALKGWSNLRKIVLLRRFVTELEKVKKFNPVQPRYLASEPASEAEKISLRRQMMGEKKNAEEWMLDYALRQVVSELAPTQKRKVALLVKAFETVVPPQEDQNIQVATPKQKIPTDLKDKEIKSNIYLNSDLQGGAPEFGAAELDIPRSVDGKTGSLVQSSATERNDELNQSDIVVPTLDTAHLKKLTADKEETIGQSRLEDIAPLDIPLHTDTSPASVANQEEKTQLYKQNVKMWHMIYRHVVSGIAEKIGTQLLDVDGEDGGEEIGEGNELLDGDSSSPMKTDQYDTKENHDTNHKNVEFSRSDALKLVQEAVDEILLPDIQDDSSDSKSIASDTLPDQELINKHQGDVDVPGIIKINETAEDSFIDGVRSSEESGVSLNQENEASPAGDINIQVDERAASFVKTNLLQQKSKNWSKLKKLILLKRSIKALENFRKLKPKPSQHMPLTSDPEEEKVNLKQQMTDERKKAEQWMLDYAVQHIVTKLTPARKRRVAMLVEAFEAVVPLPEV</sequence>
<dbReference type="EMBL" id="CP093346">
    <property type="protein sequence ID" value="WOG98052.1"/>
    <property type="molecule type" value="Genomic_DNA"/>
</dbReference>
<reference evidence="3" key="2">
    <citation type="submission" date="2022-03" db="EMBL/GenBank/DDBJ databases">
        <title>Draft title - Genomic analysis of global carrot germplasm unveils the trajectory of domestication and the origin of high carotenoid orange carrot.</title>
        <authorList>
            <person name="Iorizzo M."/>
            <person name="Ellison S."/>
            <person name="Senalik D."/>
            <person name="Macko-Podgorni A."/>
            <person name="Grzebelus D."/>
            <person name="Bostan H."/>
            <person name="Rolling W."/>
            <person name="Curaba J."/>
            <person name="Simon P."/>
        </authorList>
    </citation>
    <scope>NUCLEOTIDE SEQUENCE</scope>
    <source>
        <tissue evidence="3">Leaf</tissue>
    </source>
</reference>
<evidence type="ECO:0000256" key="1">
    <source>
        <dbReference type="SAM" id="MobiDB-lite"/>
    </source>
</evidence>
<dbReference type="Pfam" id="PF07839">
    <property type="entry name" value="CaM_binding"/>
    <property type="match status" value="2"/>
</dbReference>